<reference evidence="1 2" key="1">
    <citation type="submission" date="2019-01" db="EMBL/GenBank/DDBJ databases">
        <title>Draft Genome and Complete Hox-Cluster Characterization of the Sterlet Sturgeon (Acipenser ruthenus).</title>
        <authorList>
            <person name="Wei Q."/>
        </authorList>
    </citation>
    <scope>NUCLEOTIDE SEQUENCE [LARGE SCALE GENOMIC DNA]</scope>
    <source>
        <strain evidence="1">WHYD16114868_AA</strain>
        <tissue evidence="1">Blood</tissue>
    </source>
</reference>
<keyword evidence="2" id="KW-1185">Reference proteome</keyword>
<name>A0A444UTQ6_ACIRT</name>
<dbReference type="EMBL" id="SCEB01008444">
    <property type="protein sequence ID" value="RXM91527.1"/>
    <property type="molecule type" value="Genomic_DNA"/>
</dbReference>
<comment type="caution">
    <text evidence="1">The sequence shown here is derived from an EMBL/GenBank/DDBJ whole genome shotgun (WGS) entry which is preliminary data.</text>
</comment>
<evidence type="ECO:0000313" key="1">
    <source>
        <dbReference type="EMBL" id="RXM91527.1"/>
    </source>
</evidence>
<dbReference type="Proteomes" id="UP000289886">
    <property type="component" value="Unassembled WGS sequence"/>
</dbReference>
<gene>
    <name evidence="1" type="ORF">EOD39_21087</name>
</gene>
<evidence type="ECO:0000313" key="2">
    <source>
        <dbReference type="Proteomes" id="UP000289886"/>
    </source>
</evidence>
<proteinExistence type="predicted"/>
<sequence>MATGRTELAIDLPNMAVLASLLTPVLFQKMGDPGSVSTMLAFTGHTTMSYIGQLPTLKEYDGPSHTLDVLWSSLQ</sequence>
<protein>
    <submittedName>
        <fullName evidence="1">Uncharacterized protein</fullName>
    </submittedName>
</protein>
<organism evidence="1 2">
    <name type="scientific">Acipenser ruthenus</name>
    <name type="common">Sterlet sturgeon</name>
    <dbReference type="NCBI Taxonomy" id="7906"/>
    <lineage>
        <taxon>Eukaryota</taxon>
        <taxon>Metazoa</taxon>
        <taxon>Chordata</taxon>
        <taxon>Craniata</taxon>
        <taxon>Vertebrata</taxon>
        <taxon>Euteleostomi</taxon>
        <taxon>Actinopterygii</taxon>
        <taxon>Chondrostei</taxon>
        <taxon>Acipenseriformes</taxon>
        <taxon>Acipenseridae</taxon>
        <taxon>Acipenser</taxon>
    </lineage>
</organism>
<dbReference type="AlphaFoldDB" id="A0A444UTQ6"/>
<accession>A0A444UTQ6</accession>